<evidence type="ECO:0000313" key="22">
    <source>
        <dbReference type="Proteomes" id="UP001431634"/>
    </source>
</evidence>
<keyword evidence="9" id="KW-0576">Peroxisome</keyword>
<keyword evidence="3" id="KW-0444">Lipid biosynthesis</keyword>
<comment type="subunit">
    <text evidence="12">Interacts with PEX5, probably required to target it into peroxisomes.</text>
</comment>
<evidence type="ECO:0000256" key="16">
    <source>
        <dbReference type="ARBA" id="ARBA00048686"/>
    </source>
</evidence>
<evidence type="ECO:0000256" key="3">
    <source>
        <dbReference type="ARBA" id="ARBA00022516"/>
    </source>
</evidence>
<dbReference type="CDD" id="cd05233">
    <property type="entry name" value="SDR_c"/>
    <property type="match status" value="1"/>
</dbReference>
<keyword evidence="10" id="KW-0275">Fatty acid biosynthesis</keyword>
<evidence type="ECO:0000256" key="6">
    <source>
        <dbReference type="ARBA" id="ARBA00022857"/>
    </source>
</evidence>
<evidence type="ECO:0000256" key="20">
    <source>
        <dbReference type="ARBA" id="ARBA00049559"/>
    </source>
</evidence>
<dbReference type="Gene3D" id="3.40.50.720">
    <property type="entry name" value="NAD(P)-binding Rossmann-like Domain"/>
    <property type="match status" value="1"/>
</dbReference>
<sequence>MNYHNKVIIISDGTNYIGKNIIEKVCSLGASVVVTGENLPLGKQIEAEFAYKGLKVAFFHTALRTENEVNGLIAFTKRMFGKIDTIFVNPVLFDEYLPQNQENQYWQRMILLHANKTHLLNQNITNFWAKDDYPGVIINSGFIDRLDDGPCIIADMTKKDSILLITQQFARKYKQSSIRINAICTRYLDMKLLNISGLNQDHTGIFDPIRQLGKAKTIANVIAFLGSSEASCISGEAYPICDDYREQVDHFQSIQGQIA</sequence>
<dbReference type="PANTHER" id="PTHR24317:SF7">
    <property type="entry name" value="PEROXISOMAL TRANS-2-ENOYL-COA REDUCTASE"/>
    <property type="match status" value="1"/>
</dbReference>
<evidence type="ECO:0000256" key="17">
    <source>
        <dbReference type="ARBA" id="ARBA00049108"/>
    </source>
</evidence>
<comment type="catalytic activity">
    <reaction evidence="20">
        <text>(2E)-octenoyl-CoA + NADPH + H(+) = octanoyl-CoA + NADP(+)</text>
        <dbReference type="Rhea" id="RHEA:44952"/>
        <dbReference type="ChEBI" id="CHEBI:15378"/>
        <dbReference type="ChEBI" id="CHEBI:57386"/>
        <dbReference type="ChEBI" id="CHEBI:57783"/>
        <dbReference type="ChEBI" id="CHEBI:58349"/>
        <dbReference type="ChEBI" id="CHEBI:62242"/>
    </reaction>
    <physiologicalReaction direction="left-to-right" evidence="20">
        <dbReference type="Rhea" id="RHEA:44953"/>
    </physiologicalReaction>
</comment>
<evidence type="ECO:0000256" key="5">
    <source>
        <dbReference type="ARBA" id="ARBA00022832"/>
    </source>
</evidence>
<evidence type="ECO:0000256" key="14">
    <source>
        <dbReference type="ARBA" id="ARBA00041063"/>
    </source>
</evidence>
<name>A0ABT6Q444_9PROT</name>
<evidence type="ECO:0000256" key="1">
    <source>
        <dbReference type="ARBA" id="ARBA00004275"/>
    </source>
</evidence>
<evidence type="ECO:0000313" key="21">
    <source>
        <dbReference type="EMBL" id="MDI2091795.1"/>
    </source>
</evidence>
<dbReference type="Pfam" id="PF13561">
    <property type="entry name" value="adh_short_C2"/>
    <property type="match status" value="1"/>
</dbReference>
<evidence type="ECO:0000256" key="4">
    <source>
        <dbReference type="ARBA" id="ARBA00022553"/>
    </source>
</evidence>
<dbReference type="PANTHER" id="PTHR24317">
    <property type="entry name" value="PEROXISOMAL TRANS-2-ENOYL-COA REDUCTASE"/>
    <property type="match status" value="1"/>
</dbReference>
<dbReference type="InterPro" id="IPR002347">
    <property type="entry name" value="SDR_fam"/>
</dbReference>
<evidence type="ECO:0000256" key="10">
    <source>
        <dbReference type="ARBA" id="ARBA00023160"/>
    </source>
</evidence>
<comment type="catalytic activity">
    <reaction evidence="15">
        <text>(2E)-dodecenoyl-CoA + NADPH + H(+) = dodecanoyl-CoA + NADP(+)</text>
        <dbReference type="Rhea" id="RHEA:44964"/>
        <dbReference type="ChEBI" id="CHEBI:15378"/>
        <dbReference type="ChEBI" id="CHEBI:57330"/>
        <dbReference type="ChEBI" id="CHEBI:57375"/>
        <dbReference type="ChEBI" id="CHEBI:57783"/>
        <dbReference type="ChEBI" id="CHEBI:58349"/>
    </reaction>
    <physiologicalReaction direction="left-to-right" evidence="15">
        <dbReference type="Rhea" id="RHEA:44965"/>
    </physiologicalReaction>
</comment>
<accession>A0ABT6Q444</accession>
<comment type="caution">
    <text evidence="21">The sequence shown here is derived from an EMBL/GenBank/DDBJ whole genome shotgun (WGS) entry which is preliminary data.</text>
</comment>
<dbReference type="InterPro" id="IPR036291">
    <property type="entry name" value="NAD(P)-bd_dom_sf"/>
</dbReference>
<evidence type="ECO:0000256" key="8">
    <source>
        <dbReference type="ARBA" id="ARBA00023098"/>
    </source>
</evidence>
<organism evidence="21 22">
    <name type="scientific">Commensalibacter oyaizuii</name>
    <dbReference type="NCBI Taxonomy" id="3043873"/>
    <lineage>
        <taxon>Bacteria</taxon>
        <taxon>Pseudomonadati</taxon>
        <taxon>Pseudomonadota</taxon>
        <taxon>Alphaproteobacteria</taxon>
        <taxon>Acetobacterales</taxon>
        <taxon>Acetobacteraceae</taxon>
    </lineage>
</organism>
<gene>
    <name evidence="21" type="ORF">QJV27_10510</name>
</gene>
<dbReference type="EC" id="1.3.1.38" evidence="13"/>
<dbReference type="Proteomes" id="UP001431634">
    <property type="component" value="Unassembled WGS sequence"/>
</dbReference>
<dbReference type="EMBL" id="JASBAO010000001">
    <property type="protein sequence ID" value="MDI2091795.1"/>
    <property type="molecule type" value="Genomic_DNA"/>
</dbReference>
<keyword evidence="4" id="KW-0597">Phosphoprotein</keyword>
<comment type="pathway">
    <text evidence="2">Lipid metabolism.</text>
</comment>
<comment type="catalytic activity">
    <reaction evidence="19">
        <text>(2E)-decenoyl-CoA + NADPH + H(+) = decanoyl-CoA + NADP(+)</text>
        <dbReference type="Rhea" id="RHEA:44960"/>
        <dbReference type="ChEBI" id="CHEBI:15378"/>
        <dbReference type="ChEBI" id="CHEBI:57783"/>
        <dbReference type="ChEBI" id="CHEBI:58349"/>
        <dbReference type="ChEBI" id="CHEBI:61406"/>
        <dbReference type="ChEBI" id="CHEBI:61430"/>
    </reaction>
    <physiologicalReaction direction="left-to-right" evidence="19">
        <dbReference type="Rhea" id="RHEA:44961"/>
    </physiologicalReaction>
</comment>
<dbReference type="RefSeq" id="WP_281448880.1">
    <property type="nucleotide sequence ID" value="NZ_JASBAO010000001.1"/>
</dbReference>
<comment type="function">
    <text evidence="11">Participates in chain elongation of fatty acids. Catalyzes the reduction of trans-2-enoyl-CoAs of varying chain lengths from 6:1 to 16:1, having maximum activity with 10:1 CoA. Has no 2,4-dienoyl-CoA reductase activity.</text>
</comment>
<protein>
    <recommendedName>
        <fullName evidence="14">Peroxisomal trans-2-enoyl-CoA reductase</fullName>
        <ecNumber evidence="13">1.3.1.38</ecNumber>
    </recommendedName>
</protein>
<dbReference type="InterPro" id="IPR052388">
    <property type="entry name" value="Peroxisomal_t2-enoyl-CoA_red"/>
</dbReference>
<evidence type="ECO:0000256" key="9">
    <source>
        <dbReference type="ARBA" id="ARBA00023140"/>
    </source>
</evidence>
<dbReference type="PRINTS" id="PR00081">
    <property type="entry name" value="GDHRDH"/>
</dbReference>
<keyword evidence="22" id="KW-1185">Reference proteome</keyword>
<evidence type="ECO:0000256" key="12">
    <source>
        <dbReference type="ARBA" id="ARBA00038622"/>
    </source>
</evidence>
<evidence type="ECO:0000256" key="2">
    <source>
        <dbReference type="ARBA" id="ARBA00005189"/>
    </source>
</evidence>
<comment type="catalytic activity">
    <reaction evidence="17">
        <text>(2E)-hexenoyl-CoA + NADPH + H(+) = hexanoyl-CoA + NADP(+)</text>
        <dbReference type="Rhea" id="RHEA:44956"/>
        <dbReference type="ChEBI" id="CHEBI:15378"/>
        <dbReference type="ChEBI" id="CHEBI:57783"/>
        <dbReference type="ChEBI" id="CHEBI:58349"/>
        <dbReference type="ChEBI" id="CHEBI:62077"/>
        <dbReference type="ChEBI" id="CHEBI:62620"/>
    </reaction>
    <physiologicalReaction direction="left-to-right" evidence="17">
        <dbReference type="Rhea" id="RHEA:44957"/>
    </physiologicalReaction>
</comment>
<reference evidence="21" key="1">
    <citation type="submission" date="2023-05" db="EMBL/GenBank/DDBJ databases">
        <title>Whole genome sequence of Commensalibacter sp.</title>
        <authorList>
            <person name="Charoenyingcharoen P."/>
            <person name="Yukphan P."/>
        </authorList>
    </citation>
    <scope>NUCLEOTIDE SEQUENCE</scope>
    <source>
        <strain evidence="21">TBRC 16381</strain>
    </source>
</reference>
<evidence type="ECO:0000256" key="18">
    <source>
        <dbReference type="ARBA" id="ARBA00049251"/>
    </source>
</evidence>
<keyword evidence="8" id="KW-0443">Lipid metabolism</keyword>
<keyword evidence="7" id="KW-0560">Oxidoreductase</keyword>
<keyword evidence="6" id="KW-0521">NADP</keyword>
<proteinExistence type="predicted"/>
<evidence type="ECO:0000256" key="19">
    <source>
        <dbReference type="ARBA" id="ARBA00049386"/>
    </source>
</evidence>
<evidence type="ECO:0000256" key="7">
    <source>
        <dbReference type="ARBA" id="ARBA00023002"/>
    </source>
</evidence>
<evidence type="ECO:0000256" key="15">
    <source>
        <dbReference type="ARBA" id="ARBA00047570"/>
    </source>
</evidence>
<evidence type="ECO:0000256" key="11">
    <source>
        <dbReference type="ARBA" id="ARBA00037124"/>
    </source>
</evidence>
<evidence type="ECO:0000256" key="13">
    <source>
        <dbReference type="ARBA" id="ARBA00038849"/>
    </source>
</evidence>
<keyword evidence="5" id="KW-0276">Fatty acid metabolism</keyword>
<comment type="catalytic activity">
    <reaction evidence="16">
        <text>(2E)-tetradecenoyl-CoA + NADPH + H(+) = tetradecanoyl-CoA + NADP(+)</text>
        <dbReference type="Rhea" id="RHEA:44968"/>
        <dbReference type="ChEBI" id="CHEBI:15378"/>
        <dbReference type="ChEBI" id="CHEBI:57385"/>
        <dbReference type="ChEBI" id="CHEBI:57783"/>
        <dbReference type="ChEBI" id="CHEBI:58349"/>
        <dbReference type="ChEBI" id="CHEBI:61405"/>
    </reaction>
    <physiologicalReaction direction="left-to-right" evidence="16">
        <dbReference type="Rhea" id="RHEA:44969"/>
    </physiologicalReaction>
</comment>
<dbReference type="SUPFAM" id="SSF51735">
    <property type="entry name" value="NAD(P)-binding Rossmann-fold domains"/>
    <property type="match status" value="1"/>
</dbReference>
<comment type="catalytic activity">
    <reaction evidence="18">
        <text>a (2E)-enoyl-CoA + NADPH + H(+) = a 2,3-saturated acyl-CoA + NADP(+)</text>
        <dbReference type="Rhea" id="RHEA:33763"/>
        <dbReference type="ChEBI" id="CHEBI:15378"/>
        <dbReference type="ChEBI" id="CHEBI:57783"/>
        <dbReference type="ChEBI" id="CHEBI:58349"/>
        <dbReference type="ChEBI" id="CHEBI:58856"/>
        <dbReference type="ChEBI" id="CHEBI:65111"/>
        <dbReference type="EC" id="1.3.1.38"/>
    </reaction>
    <physiologicalReaction direction="left-to-right" evidence="18">
        <dbReference type="Rhea" id="RHEA:33764"/>
    </physiologicalReaction>
</comment>
<comment type="subcellular location">
    <subcellularLocation>
        <location evidence="1">Peroxisome</location>
    </subcellularLocation>
</comment>